<accession>A0A1G6YBP9</accession>
<dbReference type="Pfam" id="PF11391">
    <property type="entry name" value="DUF2798"/>
    <property type="match status" value="1"/>
</dbReference>
<dbReference type="Proteomes" id="UP000198501">
    <property type="component" value="Unassembled WGS sequence"/>
</dbReference>
<evidence type="ECO:0000256" key="1">
    <source>
        <dbReference type="SAM" id="Phobius"/>
    </source>
</evidence>
<feature type="transmembrane region" description="Helical" evidence="1">
    <location>
        <begin position="30"/>
        <end position="51"/>
    </location>
</feature>
<sequence length="96" mass="11291">MSTAITCRIIETMANFPTIRIRTRRKYYRLIFTGLMAMMMSLIISTVLLLIKVGYIDGFFTELMHSWGLAFIVAWPSAYFCAYMVQEHILSRIEFY</sequence>
<gene>
    <name evidence="2" type="ORF">SAMN05660405_01604</name>
</gene>
<keyword evidence="1" id="KW-1133">Transmembrane helix</keyword>
<dbReference type="EMBL" id="FNAL01000011">
    <property type="protein sequence ID" value="SDD87025.1"/>
    <property type="molecule type" value="Genomic_DNA"/>
</dbReference>
<organism evidence="2 3">
    <name type="scientific">Psychrobacter pacificensis</name>
    <dbReference type="NCBI Taxonomy" id="112002"/>
    <lineage>
        <taxon>Bacteria</taxon>
        <taxon>Pseudomonadati</taxon>
        <taxon>Pseudomonadota</taxon>
        <taxon>Gammaproteobacteria</taxon>
        <taxon>Moraxellales</taxon>
        <taxon>Moraxellaceae</taxon>
        <taxon>Psychrobacter</taxon>
    </lineage>
</organism>
<evidence type="ECO:0000313" key="2">
    <source>
        <dbReference type="EMBL" id="SDD87025.1"/>
    </source>
</evidence>
<feature type="transmembrane region" description="Helical" evidence="1">
    <location>
        <begin position="63"/>
        <end position="85"/>
    </location>
</feature>
<dbReference type="AlphaFoldDB" id="A0A1G6YBP9"/>
<keyword evidence="1" id="KW-0472">Membrane</keyword>
<evidence type="ECO:0000313" key="3">
    <source>
        <dbReference type="Proteomes" id="UP000198501"/>
    </source>
</evidence>
<dbReference type="InterPro" id="IPR021529">
    <property type="entry name" value="DUF2798"/>
</dbReference>
<protein>
    <recommendedName>
        <fullName evidence="4">DUF2798 domain-containing protein</fullName>
    </recommendedName>
</protein>
<proteinExistence type="predicted"/>
<name>A0A1G6YBP9_9GAMM</name>
<keyword evidence="1" id="KW-0812">Transmembrane</keyword>
<reference evidence="2 3" key="1">
    <citation type="submission" date="2016-10" db="EMBL/GenBank/DDBJ databases">
        <authorList>
            <person name="de Groot N.N."/>
        </authorList>
    </citation>
    <scope>NUCLEOTIDE SEQUENCE [LARGE SCALE GENOMIC DNA]</scope>
    <source>
        <strain evidence="2 3">DSM 23406</strain>
    </source>
</reference>
<evidence type="ECO:0008006" key="4">
    <source>
        <dbReference type="Google" id="ProtNLM"/>
    </source>
</evidence>